<dbReference type="AlphaFoldDB" id="A0A4V1AN40"/>
<reference evidence="1 2" key="1">
    <citation type="submission" date="2019-03" db="EMBL/GenBank/DDBJ databases">
        <title>Complete genome sequence of Paenisporosarcina antarctica CGMCC 1.6503T.</title>
        <authorList>
            <person name="Rong J.-C."/>
            <person name="Chi N.-Y."/>
            <person name="Zhang Q.-F."/>
        </authorList>
    </citation>
    <scope>NUCLEOTIDE SEQUENCE [LARGE SCALE GENOMIC DNA]</scope>
    <source>
        <strain evidence="1 2">CGMCC 1.6503</strain>
    </source>
</reference>
<dbReference type="Gene3D" id="2.30.30.240">
    <property type="entry name" value="PRC-barrel domain"/>
    <property type="match status" value="1"/>
</dbReference>
<dbReference type="EMBL" id="CP038015">
    <property type="protein sequence ID" value="QBP41445.1"/>
    <property type="molecule type" value="Genomic_DNA"/>
</dbReference>
<name>A0A4V1AN40_9BACL</name>
<dbReference type="KEGG" id="panc:E2636_10000"/>
<accession>A0A4V1AN40</accession>
<proteinExistence type="predicted"/>
<protein>
    <submittedName>
        <fullName evidence="1">YlmC/YmxH family sporulation protein</fullName>
    </submittedName>
</protein>
<dbReference type="OrthoDB" id="6024937at2"/>
<gene>
    <name evidence="1" type="ORF">E2636_10000</name>
</gene>
<dbReference type="InterPro" id="IPR014238">
    <property type="entry name" value="Spore_YlmC/YmxH"/>
</dbReference>
<sequence length="89" mass="10178">MLLSEMAVKELIQIEDGKRFGLLADTELLFEPISGKIIGFLILKELGNRPFKTKSVNQNMYIAWEDITLIGEDRILFTKTSHLHSEKSL</sequence>
<dbReference type="RefSeq" id="WP_134210067.1">
    <property type="nucleotide sequence ID" value="NZ_CP038015.1"/>
</dbReference>
<organism evidence="1 2">
    <name type="scientific">Paenisporosarcina antarctica</name>
    <dbReference type="NCBI Taxonomy" id="417367"/>
    <lineage>
        <taxon>Bacteria</taxon>
        <taxon>Bacillati</taxon>
        <taxon>Bacillota</taxon>
        <taxon>Bacilli</taxon>
        <taxon>Bacillales</taxon>
        <taxon>Caryophanaceae</taxon>
        <taxon>Paenisporosarcina</taxon>
    </lineage>
</organism>
<evidence type="ECO:0000313" key="1">
    <source>
        <dbReference type="EMBL" id="QBP41445.1"/>
    </source>
</evidence>
<dbReference type="Proteomes" id="UP000294292">
    <property type="component" value="Chromosome"/>
</dbReference>
<evidence type="ECO:0000313" key="2">
    <source>
        <dbReference type="Proteomes" id="UP000294292"/>
    </source>
</evidence>
<keyword evidence="2" id="KW-1185">Reference proteome</keyword>
<dbReference type="NCBIfam" id="TIGR02888">
    <property type="entry name" value="spore_YlmC_YmxH"/>
    <property type="match status" value="1"/>
</dbReference>